<keyword evidence="2" id="KW-1185">Reference proteome</keyword>
<reference evidence="1 2" key="1">
    <citation type="journal article" date="2016" name="Front. Microbiol.">
        <title>Single-Cell (Meta-)Genomics of a Dimorphic Candidatus Thiomargarita nelsonii Reveals Genomic Plasticity.</title>
        <authorList>
            <person name="Flood B.E."/>
            <person name="Fliss P."/>
            <person name="Jones D.S."/>
            <person name="Dick G.J."/>
            <person name="Jain S."/>
            <person name="Kaster A.K."/>
            <person name="Winkel M."/>
            <person name="Mussmann M."/>
            <person name="Bailey J."/>
        </authorList>
    </citation>
    <scope>NUCLEOTIDE SEQUENCE [LARGE SCALE GENOMIC DNA]</scope>
    <source>
        <strain evidence="1">Hydrate Ridge</strain>
    </source>
</reference>
<dbReference type="Gene3D" id="2.60.40.2030">
    <property type="match status" value="1"/>
</dbReference>
<dbReference type="EMBL" id="JSZA02000073">
    <property type="protein sequence ID" value="TGO02818.1"/>
    <property type="molecule type" value="Genomic_DNA"/>
</dbReference>
<dbReference type="InterPro" id="IPR038081">
    <property type="entry name" value="CalX-like_sf"/>
</dbReference>
<dbReference type="AlphaFoldDB" id="A0A4E0QQ47"/>
<feature type="non-terminal residue" evidence="1">
    <location>
        <position position="109"/>
    </location>
</feature>
<name>A0A4E0QQ47_9GAMM</name>
<gene>
    <name evidence="1" type="ORF">PN36_18460</name>
</gene>
<dbReference type="SUPFAM" id="SSF141072">
    <property type="entry name" value="CalX-like"/>
    <property type="match status" value="1"/>
</dbReference>
<comment type="caution">
    <text evidence="1">The sequence shown here is derived from an EMBL/GenBank/DDBJ whole genome shotgun (WGS) entry which is preliminary data.</text>
</comment>
<accession>A0A4E0QQ47</accession>
<evidence type="ECO:0000313" key="2">
    <source>
        <dbReference type="Proteomes" id="UP000030428"/>
    </source>
</evidence>
<protein>
    <submittedName>
        <fullName evidence="1">Uncharacterized protein</fullName>
    </submittedName>
</protein>
<sequence>MSRRDLTDDSLSEGNETFTVILSSPISGESLDSAIVTITDNDTTLVTLVDFTATALENSIEIVWITYTEFDSIGFHLWRATGEGWKYGDYSTVTRLTDQLIPAEGNSGA</sequence>
<organism evidence="1 2">
    <name type="scientific">Candidatus Thiomargarita nelsonii</name>
    <dbReference type="NCBI Taxonomy" id="1003181"/>
    <lineage>
        <taxon>Bacteria</taxon>
        <taxon>Pseudomonadati</taxon>
        <taxon>Pseudomonadota</taxon>
        <taxon>Gammaproteobacteria</taxon>
        <taxon>Thiotrichales</taxon>
        <taxon>Thiotrichaceae</taxon>
        <taxon>Thiomargarita</taxon>
    </lineage>
</organism>
<dbReference type="Proteomes" id="UP000030428">
    <property type="component" value="Unassembled WGS sequence"/>
</dbReference>
<evidence type="ECO:0000313" key="1">
    <source>
        <dbReference type="EMBL" id="TGO02818.1"/>
    </source>
</evidence>
<proteinExistence type="predicted"/>